<reference evidence="5" key="1">
    <citation type="journal article" date="2019" name="Int. J. Syst. Evol. Microbiol.">
        <title>The Global Catalogue of Microorganisms (GCM) 10K type strain sequencing project: providing services to taxonomists for standard genome sequencing and annotation.</title>
        <authorList>
            <consortium name="The Broad Institute Genomics Platform"/>
            <consortium name="The Broad Institute Genome Sequencing Center for Infectious Disease"/>
            <person name="Wu L."/>
            <person name="Ma J."/>
        </authorList>
    </citation>
    <scope>NUCLEOTIDE SEQUENCE [LARGE SCALE GENOMIC DNA]</scope>
    <source>
        <strain evidence="5">NBRC 108730</strain>
    </source>
</reference>
<dbReference type="EMBL" id="BSUZ01000001">
    <property type="protein sequence ID" value="GMA89264.1"/>
    <property type="molecule type" value="Genomic_DNA"/>
</dbReference>
<name>A0ABQ6JMW1_9ACTN</name>
<keyword evidence="5" id="KW-1185">Reference proteome</keyword>
<dbReference type="SUPFAM" id="SSF52540">
    <property type="entry name" value="P-loop containing nucleoside triphosphate hydrolases"/>
    <property type="match status" value="1"/>
</dbReference>
<dbReference type="Proteomes" id="UP001157017">
    <property type="component" value="Unassembled WGS sequence"/>
</dbReference>
<dbReference type="Gene3D" id="3.40.50.300">
    <property type="entry name" value="P-loop containing nucleotide triphosphate hydrolases"/>
    <property type="match status" value="1"/>
</dbReference>
<dbReference type="InterPro" id="IPR027417">
    <property type="entry name" value="P-loop_NTPase"/>
</dbReference>
<evidence type="ECO:0000256" key="1">
    <source>
        <dbReference type="ARBA" id="ARBA00006930"/>
    </source>
</evidence>
<comment type="similarity">
    <text evidence="1">Belongs to the SMC family. SbcC subfamily.</text>
</comment>
<comment type="subunit">
    <text evidence="2">Heterodimer of SbcC and SbcD.</text>
</comment>
<proteinExistence type="inferred from homology"/>
<evidence type="ECO:0000313" key="5">
    <source>
        <dbReference type="Proteomes" id="UP001157017"/>
    </source>
</evidence>
<sequence length="92" mass="9876">MRQEAGGTAIETLFVDEGFGMLDADTLDEVMAVVDGLREGGRCVGLVSHVPDLRARIQHRLEVHKDARGSRVQVVGAAEPRGRRLALLVTAG</sequence>
<evidence type="ECO:0000313" key="4">
    <source>
        <dbReference type="EMBL" id="GMA89264.1"/>
    </source>
</evidence>
<accession>A0ABQ6JMW1</accession>
<dbReference type="PANTHER" id="PTHR32114">
    <property type="entry name" value="ABC TRANSPORTER ABCH.3"/>
    <property type="match status" value="1"/>
</dbReference>
<comment type="caution">
    <text evidence="4">The sequence shown here is derived from an EMBL/GenBank/DDBJ whole genome shotgun (WGS) entry which is preliminary data.</text>
</comment>
<organism evidence="4 5">
    <name type="scientific">Angustibacter aerolatus</name>
    <dbReference type="NCBI Taxonomy" id="1162965"/>
    <lineage>
        <taxon>Bacteria</taxon>
        <taxon>Bacillati</taxon>
        <taxon>Actinomycetota</taxon>
        <taxon>Actinomycetes</taxon>
        <taxon>Kineosporiales</taxon>
        <taxon>Kineosporiaceae</taxon>
    </lineage>
</organism>
<gene>
    <name evidence="4" type="ORF">GCM10025868_45140</name>
</gene>
<dbReference type="PANTHER" id="PTHR32114:SF2">
    <property type="entry name" value="ABC TRANSPORTER ABCH.3"/>
    <property type="match status" value="1"/>
</dbReference>
<evidence type="ECO:0000256" key="3">
    <source>
        <dbReference type="ARBA" id="ARBA00013368"/>
    </source>
</evidence>
<protein>
    <recommendedName>
        <fullName evidence="3">Nuclease SbcCD subunit C</fullName>
    </recommendedName>
</protein>
<evidence type="ECO:0000256" key="2">
    <source>
        <dbReference type="ARBA" id="ARBA00011322"/>
    </source>
</evidence>